<sequence length="565" mass="58788">MILISVHILCFGLFGGPILIDASAQNNGHNEGGGRPFDPNELMKQLMQLRTDQSTFGSYNPLDVKLAAKVYFQKGDPPGGSPRPESALAAPNGFDPNGESMFAGHQSEIWKFASNYNPNEHIQNYVSETTDVGSLGSIKTPQGGLNQGVPSETHLNGHFNANTLNSNLMTAIDKHKFKPGIGSSSAFAAPVSAMSVPELSGNQLPGSLHMETNFNPNHLNHELFNNLDYNPQAVNSEIIVQHHNSLIGQTQTHGASENSGQTSKHDGVIGITGLQNGGTQTQNGGKLLTGGTFQPSVGTQNSGTGVQNNGGTSNGVKPLAGGTVNQNGGKENGVTDTENGGTITPNSNVPQVGVTSGVNGGTGITVNGGNTGVTTGSNTHTSILPHYHIVLNSKGEHVLVQETETPGKFIVIKTIAEEKLANYLIGKLSSGTSKGSLAPKSLSAFLSAQLPSTFNKEPSQLIEAVSPLPGHMGSYNGMNGDMPSLQTKLFGTDTAHATGIGKLGDETNGQIPGVFGIGSFRREFQSSNSEKHDGTSFGAVHQVNTNPRVSATGIGSHGSDTLSDS</sequence>
<feature type="compositionally biased region" description="Polar residues" evidence="1">
    <location>
        <begin position="303"/>
        <end position="315"/>
    </location>
</feature>
<feature type="region of interest" description="Disordered" evidence="1">
    <location>
        <begin position="303"/>
        <end position="352"/>
    </location>
</feature>
<protein>
    <submittedName>
        <fullName evidence="3">Uncharacterized protein</fullName>
    </submittedName>
</protein>
<feature type="region of interest" description="Disordered" evidence="1">
    <location>
        <begin position="525"/>
        <end position="565"/>
    </location>
</feature>
<keyword evidence="2" id="KW-0732">Signal</keyword>
<dbReference type="EnsemblMetazoa" id="G23455.2">
    <property type="protein sequence ID" value="G23455.2:cds"/>
    <property type="gene ID" value="G23455"/>
</dbReference>
<feature type="chain" id="PRO_5036470292" evidence="2">
    <location>
        <begin position="25"/>
        <end position="565"/>
    </location>
</feature>
<evidence type="ECO:0000313" key="3">
    <source>
        <dbReference type="EnsemblMetazoa" id="G23455.2:cds"/>
    </source>
</evidence>
<feature type="compositionally biased region" description="Basic and acidic residues" evidence="1">
    <location>
        <begin position="525"/>
        <end position="534"/>
    </location>
</feature>
<feature type="compositionally biased region" description="Polar residues" evidence="1">
    <location>
        <begin position="323"/>
        <end position="350"/>
    </location>
</feature>
<accession>A0A8W8KDL6</accession>
<dbReference type="Proteomes" id="UP000005408">
    <property type="component" value="Unassembled WGS sequence"/>
</dbReference>
<evidence type="ECO:0000256" key="1">
    <source>
        <dbReference type="SAM" id="MobiDB-lite"/>
    </source>
</evidence>
<dbReference type="OrthoDB" id="6100022at2759"/>
<dbReference type="AlphaFoldDB" id="A0A8W8KDL6"/>
<organism evidence="3 4">
    <name type="scientific">Magallana gigas</name>
    <name type="common">Pacific oyster</name>
    <name type="synonym">Crassostrea gigas</name>
    <dbReference type="NCBI Taxonomy" id="29159"/>
    <lineage>
        <taxon>Eukaryota</taxon>
        <taxon>Metazoa</taxon>
        <taxon>Spiralia</taxon>
        <taxon>Lophotrochozoa</taxon>
        <taxon>Mollusca</taxon>
        <taxon>Bivalvia</taxon>
        <taxon>Autobranchia</taxon>
        <taxon>Pteriomorphia</taxon>
        <taxon>Ostreida</taxon>
        <taxon>Ostreoidea</taxon>
        <taxon>Ostreidae</taxon>
        <taxon>Magallana</taxon>
    </lineage>
</organism>
<dbReference type="OMA" id="NHLNHEL"/>
<evidence type="ECO:0000256" key="2">
    <source>
        <dbReference type="SAM" id="SignalP"/>
    </source>
</evidence>
<reference evidence="3" key="1">
    <citation type="submission" date="2022-08" db="UniProtKB">
        <authorList>
            <consortium name="EnsemblMetazoa"/>
        </authorList>
    </citation>
    <scope>IDENTIFICATION</scope>
    <source>
        <strain evidence="3">05x7-T-G4-1.051#20</strain>
    </source>
</reference>
<proteinExistence type="predicted"/>
<keyword evidence="4" id="KW-1185">Reference proteome</keyword>
<feature type="signal peptide" evidence="2">
    <location>
        <begin position="1"/>
        <end position="24"/>
    </location>
</feature>
<evidence type="ECO:0000313" key="4">
    <source>
        <dbReference type="Proteomes" id="UP000005408"/>
    </source>
</evidence>
<name>A0A8W8KDL6_MAGGI</name>